<dbReference type="PANTHER" id="PTHR43689">
    <property type="entry name" value="HYDROLASE"/>
    <property type="match status" value="1"/>
</dbReference>
<dbReference type="InterPro" id="IPR029058">
    <property type="entry name" value="AB_hydrolase_fold"/>
</dbReference>
<dbReference type="InterPro" id="IPR000639">
    <property type="entry name" value="Epox_hydrolase-like"/>
</dbReference>
<dbReference type="EMBL" id="BAAAZH010000017">
    <property type="protein sequence ID" value="GAA4121300.1"/>
    <property type="molecule type" value="Genomic_DNA"/>
</dbReference>
<protein>
    <submittedName>
        <fullName evidence="2">Alpha/beta hydrolase</fullName>
    </submittedName>
</protein>
<name>A0ABP7XL68_9ACTN</name>
<feature type="domain" description="AB hydrolase-1" evidence="1">
    <location>
        <begin position="30"/>
        <end position="269"/>
    </location>
</feature>
<evidence type="ECO:0000313" key="2">
    <source>
        <dbReference type="EMBL" id="GAA4121300.1"/>
    </source>
</evidence>
<dbReference type="PANTHER" id="PTHR43689:SF8">
    <property type="entry name" value="ALPHA_BETA-HYDROLASES SUPERFAMILY PROTEIN"/>
    <property type="match status" value="1"/>
</dbReference>
<keyword evidence="3" id="KW-1185">Reference proteome</keyword>
<keyword evidence="2" id="KW-0378">Hydrolase</keyword>
<organism evidence="2 3">
    <name type="scientific">Nocardioides fonticola</name>
    <dbReference type="NCBI Taxonomy" id="450363"/>
    <lineage>
        <taxon>Bacteria</taxon>
        <taxon>Bacillati</taxon>
        <taxon>Actinomycetota</taxon>
        <taxon>Actinomycetes</taxon>
        <taxon>Propionibacteriales</taxon>
        <taxon>Nocardioidaceae</taxon>
        <taxon>Nocardioides</taxon>
    </lineage>
</organism>
<dbReference type="SUPFAM" id="SSF53474">
    <property type="entry name" value="alpha/beta-Hydrolases"/>
    <property type="match status" value="1"/>
</dbReference>
<sequence length="284" mass="30572">MSDTIPVRRVAVHDLRLALRDSAPERTDLPIVLGVHGIPESSASWQGLMRELDGEARVVVIDLPGFGESDKPRGLDLSLPSLAVWLGDAVEAHLGPDVAVHLAVHDIGGPVGILWAQAHPQRLASLTVLNTTLFVEHFKPPLPAVVAAVPVVGRRLVTAMLRRPSFEGTVKKAAGRRLPAETIAEMWAPYEDPDARWAAAGVWAGYPRSAPGLRAARRGLRGMQVPSKVVFGAKDPFCIPASARAFAERLPDTELHLLEDVGHWTVTEAPAEVAGHLRDLIARA</sequence>
<dbReference type="Gene3D" id="3.40.50.1820">
    <property type="entry name" value="alpha/beta hydrolase"/>
    <property type="match status" value="1"/>
</dbReference>
<dbReference type="InterPro" id="IPR000073">
    <property type="entry name" value="AB_hydrolase_1"/>
</dbReference>
<dbReference type="Proteomes" id="UP001501495">
    <property type="component" value="Unassembled WGS sequence"/>
</dbReference>
<comment type="caution">
    <text evidence="2">The sequence shown here is derived from an EMBL/GenBank/DDBJ whole genome shotgun (WGS) entry which is preliminary data.</text>
</comment>
<reference evidence="3" key="1">
    <citation type="journal article" date="2019" name="Int. J. Syst. Evol. Microbiol.">
        <title>The Global Catalogue of Microorganisms (GCM) 10K type strain sequencing project: providing services to taxonomists for standard genome sequencing and annotation.</title>
        <authorList>
            <consortium name="The Broad Institute Genomics Platform"/>
            <consortium name="The Broad Institute Genome Sequencing Center for Infectious Disease"/>
            <person name="Wu L."/>
            <person name="Ma J."/>
        </authorList>
    </citation>
    <scope>NUCLEOTIDE SEQUENCE [LARGE SCALE GENOMIC DNA]</scope>
    <source>
        <strain evidence="3">JCM 16703</strain>
    </source>
</reference>
<evidence type="ECO:0000313" key="3">
    <source>
        <dbReference type="Proteomes" id="UP001501495"/>
    </source>
</evidence>
<dbReference type="PRINTS" id="PR00111">
    <property type="entry name" value="ABHYDROLASE"/>
</dbReference>
<dbReference type="RefSeq" id="WP_344733858.1">
    <property type="nucleotide sequence ID" value="NZ_BAAAZH010000017.1"/>
</dbReference>
<dbReference type="GO" id="GO:0016787">
    <property type="term" value="F:hydrolase activity"/>
    <property type="evidence" value="ECO:0007669"/>
    <property type="project" value="UniProtKB-KW"/>
</dbReference>
<gene>
    <name evidence="2" type="ORF">GCM10022215_26140</name>
</gene>
<dbReference type="Pfam" id="PF00561">
    <property type="entry name" value="Abhydrolase_1"/>
    <property type="match status" value="1"/>
</dbReference>
<accession>A0ABP7XL68</accession>
<dbReference type="PRINTS" id="PR00412">
    <property type="entry name" value="EPOXHYDRLASE"/>
</dbReference>
<proteinExistence type="predicted"/>
<evidence type="ECO:0000259" key="1">
    <source>
        <dbReference type="Pfam" id="PF00561"/>
    </source>
</evidence>